<evidence type="ECO:0000256" key="4">
    <source>
        <dbReference type="ARBA" id="ARBA00022695"/>
    </source>
</evidence>
<dbReference type="Gene3D" id="3.30.420.10">
    <property type="entry name" value="Ribonuclease H-like superfamily/Ribonuclease H"/>
    <property type="match status" value="1"/>
</dbReference>
<dbReference type="InterPro" id="IPR043502">
    <property type="entry name" value="DNA/RNA_pol_sf"/>
</dbReference>
<reference evidence="19" key="1">
    <citation type="journal article" date="2021" name="Open Biol.">
        <title>Shared evolutionary footprints suggest mitochondrial oxidative damage underlies multiple complex I losses in fungi.</title>
        <authorList>
            <person name="Schikora-Tamarit M.A."/>
            <person name="Marcet-Houben M."/>
            <person name="Nosek J."/>
            <person name="Gabaldon T."/>
        </authorList>
    </citation>
    <scope>NUCLEOTIDE SEQUENCE</scope>
    <source>
        <strain evidence="19">CBS2887</strain>
    </source>
</reference>
<dbReference type="GO" id="GO:0006273">
    <property type="term" value="P:lagging strand elongation"/>
    <property type="evidence" value="ECO:0007669"/>
    <property type="project" value="TreeGrafter"/>
</dbReference>
<dbReference type="GO" id="GO:0005658">
    <property type="term" value="C:alpha DNA polymerase:primase complex"/>
    <property type="evidence" value="ECO:0007669"/>
    <property type="project" value="UniProtKB-ARBA"/>
</dbReference>
<evidence type="ECO:0000256" key="13">
    <source>
        <dbReference type="SAM" id="Coils"/>
    </source>
</evidence>
<dbReference type="Gene3D" id="1.10.3200.20">
    <property type="entry name" value="DNA Polymerase alpha, zinc finger"/>
    <property type="match status" value="1"/>
</dbReference>
<accession>A0A9P8QCN2</accession>
<dbReference type="Gene3D" id="1.10.132.60">
    <property type="entry name" value="DNA polymerase family B, C-terminal domain"/>
    <property type="match status" value="1"/>
</dbReference>
<proteinExistence type="inferred from homology"/>
<evidence type="ECO:0000256" key="11">
    <source>
        <dbReference type="ARBA" id="ARBA00023242"/>
    </source>
</evidence>
<keyword evidence="20" id="KW-1185">Reference proteome</keyword>
<evidence type="ECO:0000256" key="5">
    <source>
        <dbReference type="ARBA" id="ARBA00022705"/>
    </source>
</evidence>
<evidence type="ECO:0000259" key="15">
    <source>
        <dbReference type="Pfam" id="PF00136"/>
    </source>
</evidence>
<dbReference type="InterPro" id="IPR024647">
    <property type="entry name" value="DNA_pol_a_cat_su_N"/>
</dbReference>
<dbReference type="GO" id="GO:0003688">
    <property type="term" value="F:DNA replication origin binding"/>
    <property type="evidence" value="ECO:0007669"/>
    <property type="project" value="TreeGrafter"/>
</dbReference>
<evidence type="ECO:0000256" key="14">
    <source>
        <dbReference type="SAM" id="MobiDB-lite"/>
    </source>
</evidence>
<reference evidence="19" key="2">
    <citation type="submission" date="2021-01" db="EMBL/GenBank/DDBJ databases">
        <authorList>
            <person name="Schikora-Tamarit M.A."/>
        </authorList>
    </citation>
    <scope>NUCLEOTIDE SEQUENCE</scope>
    <source>
        <strain evidence="19">CBS2887</strain>
    </source>
</reference>
<dbReference type="EMBL" id="JAEUBG010001016">
    <property type="protein sequence ID" value="KAH3687085.1"/>
    <property type="molecule type" value="Genomic_DNA"/>
</dbReference>
<dbReference type="InterPro" id="IPR042087">
    <property type="entry name" value="DNA_pol_B_thumb"/>
</dbReference>
<evidence type="ECO:0000256" key="12">
    <source>
        <dbReference type="RuleBase" id="RU000442"/>
    </source>
</evidence>
<dbReference type="GO" id="GO:0006281">
    <property type="term" value="P:DNA repair"/>
    <property type="evidence" value="ECO:0007669"/>
    <property type="project" value="UniProtKB-ARBA"/>
</dbReference>
<feature type="region of interest" description="Disordered" evidence="14">
    <location>
        <begin position="58"/>
        <end position="78"/>
    </location>
</feature>
<keyword evidence="11" id="KW-0539">Nucleus</keyword>
<evidence type="ECO:0000256" key="7">
    <source>
        <dbReference type="ARBA" id="ARBA00022771"/>
    </source>
</evidence>
<dbReference type="GO" id="GO:1902975">
    <property type="term" value="P:mitotic DNA replication initiation"/>
    <property type="evidence" value="ECO:0007669"/>
    <property type="project" value="InterPro"/>
</dbReference>
<feature type="domain" description="Zinc finger DNA-directed DNA polymerase family B alpha" evidence="17">
    <location>
        <begin position="1356"/>
        <end position="1547"/>
    </location>
</feature>
<dbReference type="NCBIfam" id="TIGR00592">
    <property type="entry name" value="pol2"/>
    <property type="match status" value="1"/>
</dbReference>
<dbReference type="InterPro" id="IPR036397">
    <property type="entry name" value="RNaseH_sf"/>
</dbReference>
<dbReference type="Pfam" id="PF12254">
    <property type="entry name" value="DNA_pol_alpha_N"/>
    <property type="match status" value="1"/>
</dbReference>
<dbReference type="OrthoDB" id="6755010at2759"/>
<dbReference type="InterPro" id="IPR023211">
    <property type="entry name" value="DNA_pol_palm_dom_sf"/>
</dbReference>
<dbReference type="InterPro" id="IPR006172">
    <property type="entry name" value="DNA-dir_DNA_pol_B"/>
</dbReference>
<evidence type="ECO:0000256" key="8">
    <source>
        <dbReference type="ARBA" id="ARBA00022833"/>
    </source>
</evidence>
<feature type="region of interest" description="Disordered" evidence="14">
    <location>
        <begin position="349"/>
        <end position="392"/>
    </location>
</feature>
<evidence type="ECO:0000313" key="20">
    <source>
        <dbReference type="Proteomes" id="UP000774326"/>
    </source>
</evidence>
<name>A0A9P8QCN2_WICPI</name>
<dbReference type="FunFam" id="3.30.420.10:FF:000036">
    <property type="entry name" value="DNA polymerase"/>
    <property type="match status" value="1"/>
</dbReference>
<comment type="catalytic activity">
    <reaction evidence="12">
        <text>DNA(n) + a 2'-deoxyribonucleoside 5'-triphosphate = DNA(n+1) + diphosphate</text>
        <dbReference type="Rhea" id="RHEA:22508"/>
        <dbReference type="Rhea" id="RHEA-COMP:17339"/>
        <dbReference type="Rhea" id="RHEA-COMP:17340"/>
        <dbReference type="ChEBI" id="CHEBI:33019"/>
        <dbReference type="ChEBI" id="CHEBI:61560"/>
        <dbReference type="ChEBI" id="CHEBI:173112"/>
        <dbReference type="EC" id="2.7.7.7"/>
    </reaction>
</comment>
<evidence type="ECO:0000256" key="9">
    <source>
        <dbReference type="ARBA" id="ARBA00022932"/>
    </source>
</evidence>
<dbReference type="InterPro" id="IPR006134">
    <property type="entry name" value="DNA-dir_DNA_pol_B_multi_dom"/>
</dbReference>
<feature type="compositionally biased region" description="Low complexity" evidence="14">
    <location>
        <begin position="377"/>
        <end position="390"/>
    </location>
</feature>
<dbReference type="InterPro" id="IPR012337">
    <property type="entry name" value="RNaseH-like_sf"/>
</dbReference>
<comment type="similarity">
    <text evidence="2 12">Belongs to the DNA polymerase type-B family.</text>
</comment>
<dbReference type="Pfam" id="PF00136">
    <property type="entry name" value="DNA_pol_B"/>
    <property type="match status" value="1"/>
</dbReference>
<dbReference type="SMART" id="SM00486">
    <property type="entry name" value="POLBc"/>
    <property type="match status" value="1"/>
</dbReference>
<feature type="region of interest" description="Disordered" evidence="14">
    <location>
        <begin position="12"/>
        <end position="33"/>
    </location>
</feature>
<feature type="domain" description="DNA-directed DNA polymerase family B multifunctional" evidence="15">
    <location>
        <begin position="856"/>
        <end position="1315"/>
    </location>
</feature>
<dbReference type="InterPro" id="IPR045846">
    <property type="entry name" value="POLBc_alpha"/>
</dbReference>
<evidence type="ECO:0000313" key="19">
    <source>
        <dbReference type="EMBL" id="KAH3687085.1"/>
    </source>
</evidence>
<sequence length="1555" mass="174520">MAKKDKLAALRAARAAGTSRHVNLSDESDKEDDLFDIVSEDEFRERKRQQFLQDDFVEDDNGEGYVDDGTDDFGIDGKHSYYHTEEEIREKRKKIDKKEQQAKKKQKIAAANAAASASEIDSFFTKTVSAGLINNSSKKKASADVDFSDLFQELPSSKKKPTQKHTSALTTPKAPGSFNIFNSSHSKNHAAATPLFQTTGSKFGGTPSSTGTAYFTAPSSRKPNSFLNQSALKNVSQQKKKIDFGEDDDGFDTAAETSFDFMGSSPTKAKAESKIGFSEESSGAAYSATATDTAETTPVAEDSQDKKKENAHQEDSEEEESEDEEDVMIVKRQRVALNSVKRDINISSTSKKLESHIKQHELEDGDSSNREADQFLPNSSSPEKSYASPSGKHLDISTVVDSEGKFRMFWTDYAELDNTLLLYGKTKTKGGSYVSTMVQVKNFHRQLHFLPRPLRLVDGEETEEKCTPQDIQEEIVPLLMEKFGLETIRSKPSTKKYCFELPNIPKESEYLTVLLPYNPPKSSKVTLPADLEGETFSHVFGTNSSVFETFVLDRNIMGPCWLEISQGDFTSVANSSHCKFEVCLENPKFITPIDQSTKDFKITPPPLTCCSLASTIVLNQKENKQEIVAVTLATYKGVPQDSPIPEDLKPTELVTLCRAVNGSSIPAGFQQLAEKNKLQIRQFANEKMLLSCLAGIVKNLDPDVFIGHRLESVSLDILMHRMFDLKIPTFSTMGRRQRRQWPDKFGKGSNAYNSGFLIRDIFSGRLLCDISNELGQSLTPKCQSWELAEMYDVVCKKQFQPLEINLNNPANSDNVQTFFMIVKENCQTALITAEISFRIQILSLSKQLTNLAGNGWCHTLSGTRAGRNEYILLHEFNKNGFILPDKETKASRLQQQQHLQQLQQQQQQQQGLAEDEDGDAATLSGSSNTAGKGKSKFQGGLVFDPERGLHKNYILVMDFNSLYPSIIQEFNICFTSVERNPMNQDQLPEVPSASISQGVLPKLLSNLVNRRREVKKLLKSSTSPVERAQYDIKQQALKLTANSMYGCLGFVNSRFYAKPLAMLVTNKGREILMDTRQLAESLQLKVVYGDTDSVMIDTGCMDFKEAIKIGENFKKLVNERYRLLEIDIDNVFKKLLLHAKKKYAALNVSVDKQGHESSTLEVKGLDMRRREYCPLSKEVSTYVLEQIMSDKDSDEALKDVYSYLESIAQQMEQDKIRHDKFKINTKLSKDPSAYPGGKSMPAVQVAFRLREQGKIIKAGSVITYVVCTGEADKSVAERSRSITEVLAKNSDLKPDPAFYLEKQLFAPVERLLEKIDDIDLVRLAECLGIKNYRMKSAGSSSSQSSSIDALQPLESMISDAERFQNTAPLKFNCSCGVEFIYGGIVSSKDYIITYSGLQCLKCSHTMSLISMTAQLENRIRSYISLYYQGFVSCDDRTCGMLTKNISVYGKRCLAPGCKGIMSYRYNDKELYNQLLYFEHLFNCERNKSGKLKPLYEEDDKTQPEKLDEGQVKALTEQNREKLETCGKVVEKYLNNNGRKYVDMGDLFSFTKIVQS</sequence>
<keyword evidence="9 12" id="KW-0239">DNA-directed DNA polymerase</keyword>
<protein>
    <recommendedName>
        <fullName evidence="12">DNA polymerase</fullName>
        <ecNumber evidence="12">2.7.7.7</ecNumber>
    </recommendedName>
</protein>
<feature type="compositionally biased region" description="Basic and acidic residues" evidence="14">
    <location>
        <begin position="303"/>
        <end position="314"/>
    </location>
</feature>
<evidence type="ECO:0000259" key="17">
    <source>
        <dbReference type="Pfam" id="PF08996"/>
    </source>
</evidence>
<dbReference type="PANTHER" id="PTHR45861">
    <property type="entry name" value="DNA POLYMERASE ALPHA CATALYTIC SUBUNIT"/>
    <property type="match status" value="1"/>
</dbReference>
<feature type="compositionally biased region" description="Basic and acidic residues" evidence="14">
    <location>
        <begin position="351"/>
        <end position="373"/>
    </location>
</feature>
<feature type="coiled-coil region" evidence="13">
    <location>
        <begin position="81"/>
        <end position="108"/>
    </location>
</feature>
<dbReference type="InterPro" id="IPR038256">
    <property type="entry name" value="Pol_alpha_znc_sf"/>
</dbReference>
<evidence type="ECO:0000259" key="16">
    <source>
        <dbReference type="Pfam" id="PF03104"/>
    </source>
</evidence>
<feature type="compositionally biased region" description="Polar residues" evidence="14">
    <location>
        <begin position="195"/>
        <end position="237"/>
    </location>
</feature>
<feature type="compositionally biased region" description="Acidic residues" evidence="14">
    <location>
        <begin position="58"/>
        <end position="74"/>
    </location>
</feature>
<gene>
    <name evidence="19" type="ORF">WICPIJ_001934</name>
</gene>
<dbReference type="Gene3D" id="3.90.1600.10">
    <property type="entry name" value="Palm domain of DNA polymerase"/>
    <property type="match status" value="2"/>
</dbReference>
<dbReference type="CDD" id="cd05532">
    <property type="entry name" value="POLBc_alpha"/>
    <property type="match status" value="1"/>
</dbReference>
<feature type="compositionally biased region" description="Low complexity" evidence="14">
    <location>
        <begin position="895"/>
        <end position="910"/>
    </location>
</feature>
<dbReference type="SUPFAM" id="SSF53098">
    <property type="entry name" value="Ribonuclease H-like"/>
    <property type="match status" value="1"/>
</dbReference>
<evidence type="ECO:0000256" key="10">
    <source>
        <dbReference type="ARBA" id="ARBA00023125"/>
    </source>
</evidence>
<comment type="caution">
    <text evidence="19">The sequence shown here is derived from an EMBL/GenBank/DDBJ whole genome shotgun (WGS) entry which is preliminary data.</text>
</comment>
<dbReference type="PANTHER" id="PTHR45861:SF1">
    <property type="entry name" value="DNA POLYMERASE ALPHA CATALYTIC SUBUNIT"/>
    <property type="match status" value="1"/>
</dbReference>
<dbReference type="PRINTS" id="PR00106">
    <property type="entry name" value="DNAPOLB"/>
</dbReference>
<keyword evidence="5 12" id="KW-0235">DNA replication</keyword>
<dbReference type="GO" id="GO:0003887">
    <property type="term" value="F:DNA-directed DNA polymerase activity"/>
    <property type="evidence" value="ECO:0007669"/>
    <property type="project" value="UniProtKB-KW"/>
</dbReference>
<dbReference type="InterPro" id="IPR006133">
    <property type="entry name" value="DNA-dir_DNA_pol_B_exonuc"/>
</dbReference>
<dbReference type="GO" id="GO:0006272">
    <property type="term" value="P:leading strand elongation"/>
    <property type="evidence" value="ECO:0007669"/>
    <property type="project" value="TreeGrafter"/>
</dbReference>
<dbReference type="InterPro" id="IPR017964">
    <property type="entry name" value="DNA-dir_DNA_pol_B_CS"/>
</dbReference>
<dbReference type="GO" id="GO:0003682">
    <property type="term" value="F:chromatin binding"/>
    <property type="evidence" value="ECO:0007669"/>
    <property type="project" value="TreeGrafter"/>
</dbReference>
<evidence type="ECO:0000256" key="1">
    <source>
        <dbReference type="ARBA" id="ARBA00004123"/>
    </source>
</evidence>
<evidence type="ECO:0000256" key="2">
    <source>
        <dbReference type="ARBA" id="ARBA00005755"/>
    </source>
</evidence>
<dbReference type="FunFam" id="3.30.70.2820:FF:000001">
    <property type="entry name" value="DNA polymerase"/>
    <property type="match status" value="1"/>
</dbReference>
<keyword evidence="8" id="KW-0862">Zinc</keyword>
<keyword evidence="7" id="KW-0863">Zinc-finger</keyword>
<feature type="region of interest" description="Disordered" evidence="14">
    <location>
        <begin position="895"/>
        <end position="937"/>
    </location>
</feature>
<evidence type="ECO:0000259" key="18">
    <source>
        <dbReference type="Pfam" id="PF12254"/>
    </source>
</evidence>
<evidence type="ECO:0000256" key="3">
    <source>
        <dbReference type="ARBA" id="ARBA00022679"/>
    </source>
</evidence>
<keyword evidence="10 12" id="KW-0238">DNA-binding</keyword>
<dbReference type="EC" id="2.7.7.7" evidence="12"/>
<dbReference type="SUPFAM" id="SSF56672">
    <property type="entry name" value="DNA/RNA polymerases"/>
    <property type="match status" value="1"/>
</dbReference>
<dbReference type="Gene3D" id="3.30.70.2820">
    <property type="match status" value="1"/>
</dbReference>
<dbReference type="Pfam" id="PF08996">
    <property type="entry name" value="zf-DNA_Pol"/>
    <property type="match status" value="1"/>
</dbReference>
<dbReference type="FunFam" id="1.10.132.60:FF:000004">
    <property type="entry name" value="DNA polymerase"/>
    <property type="match status" value="1"/>
</dbReference>
<feature type="region of interest" description="Disordered" evidence="14">
    <location>
        <begin position="154"/>
        <end position="328"/>
    </location>
</feature>
<dbReference type="InterPro" id="IPR015088">
    <property type="entry name" value="Znf_DNA-dir_DNA_pol_B_alpha"/>
</dbReference>
<feature type="domain" description="DNA-directed DNA polymerase family B exonuclease" evidence="16">
    <location>
        <begin position="538"/>
        <end position="790"/>
    </location>
</feature>
<organism evidence="19 20">
    <name type="scientific">Wickerhamomyces pijperi</name>
    <name type="common">Yeast</name>
    <name type="synonym">Pichia pijperi</name>
    <dbReference type="NCBI Taxonomy" id="599730"/>
    <lineage>
        <taxon>Eukaryota</taxon>
        <taxon>Fungi</taxon>
        <taxon>Dikarya</taxon>
        <taxon>Ascomycota</taxon>
        <taxon>Saccharomycotina</taxon>
        <taxon>Saccharomycetes</taxon>
        <taxon>Phaffomycetales</taxon>
        <taxon>Wickerhamomycetaceae</taxon>
        <taxon>Wickerhamomyces</taxon>
    </lineage>
</organism>
<dbReference type="GO" id="GO:0008270">
    <property type="term" value="F:zinc ion binding"/>
    <property type="evidence" value="ECO:0007669"/>
    <property type="project" value="UniProtKB-KW"/>
</dbReference>
<dbReference type="GO" id="GO:0003697">
    <property type="term" value="F:single-stranded DNA binding"/>
    <property type="evidence" value="ECO:0007669"/>
    <property type="project" value="TreeGrafter"/>
</dbReference>
<dbReference type="PROSITE" id="PS00116">
    <property type="entry name" value="DNA_POLYMERASE_B"/>
    <property type="match status" value="1"/>
</dbReference>
<feature type="compositionally biased region" description="Acidic residues" evidence="14">
    <location>
        <begin position="315"/>
        <end position="327"/>
    </location>
</feature>
<dbReference type="GO" id="GO:0000166">
    <property type="term" value="F:nucleotide binding"/>
    <property type="evidence" value="ECO:0007669"/>
    <property type="project" value="InterPro"/>
</dbReference>
<keyword evidence="13" id="KW-0175">Coiled coil</keyword>
<dbReference type="CDD" id="cd05776">
    <property type="entry name" value="DNA_polB_alpha_exo"/>
    <property type="match status" value="1"/>
</dbReference>
<evidence type="ECO:0000256" key="6">
    <source>
        <dbReference type="ARBA" id="ARBA00022723"/>
    </source>
</evidence>
<keyword evidence="6" id="KW-0479">Metal-binding</keyword>
<keyword evidence="4 12" id="KW-0548">Nucleotidyltransferase</keyword>
<dbReference type="Gene3D" id="2.40.50.730">
    <property type="match status" value="1"/>
</dbReference>
<feature type="domain" description="DNA polymerase alpha catalytic subunit N-terminal" evidence="18">
    <location>
        <begin position="7"/>
        <end position="73"/>
    </location>
</feature>
<dbReference type="Pfam" id="PF03104">
    <property type="entry name" value="DNA_pol_B_exo1"/>
    <property type="match status" value="1"/>
</dbReference>
<dbReference type="Proteomes" id="UP000774326">
    <property type="component" value="Unassembled WGS sequence"/>
</dbReference>
<keyword evidence="3 12" id="KW-0808">Transferase</keyword>
<comment type="subcellular location">
    <subcellularLocation>
        <location evidence="1">Nucleus</location>
    </subcellularLocation>
</comment>